<comment type="caution">
    <text evidence="4">The sequence shown here is derived from an EMBL/GenBank/DDBJ whole genome shotgun (WGS) entry which is preliminary data.</text>
</comment>
<name>A0A021VU99_9CELL</name>
<dbReference type="RefSeq" id="WP_034222363.1">
    <property type="nucleotide sequence ID" value="NZ_AXCW01000018.1"/>
</dbReference>
<dbReference type="Pfam" id="PF00908">
    <property type="entry name" value="dTDP_sugar_isom"/>
    <property type="match status" value="1"/>
</dbReference>
<accession>A0A021VU99</accession>
<dbReference type="Proteomes" id="UP000019753">
    <property type="component" value="Unassembled WGS sequence"/>
</dbReference>
<dbReference type="GO" id="GO:0019305">
    <property type="term" value="P:dTDP-rhamnose biosynthetic process"/>
    <property type="evidence" value="ECO:0007669"/>
    <property type="project" value="TreeGrafter"/>
</dbReference>
<reference evidence="4 5" key="1">
    <citation type="submission" date="2014-01" db="EMBL/GenBank/DDBJ databases">
        <title>Actinotalea ferrariae CF5-4.</title>
        <authorList>
            <person name="Chen F."/>
            <person name="Li Y."/>
            <person name="Wang G."/>
        </authorList>
    </citation>
    <scope>NUCLEOTIDE SEQUENCE [LARGE SCALE GENOMIC DNA]</scope>
    <source>
        <strain evidence="4 5">CF5-4</strain>
    </source>
</reference>
<dbReference type="GO" id="GO:0005829">
    <property type="term" value="C:cytosol"/>
    <property type="evidence" value="ECO:0007669"/>
    <property type="project" value="TreeGrafter"/>
</dbReference>
<dbReference type="GO" id="GO:0000271">
    <property type="term" value="P:polysaccharide biosynthetic process"/>
    <property type="evidence" value="ECO:0007669"/>
    <property type="project" value="TreeGrafter"/>
</dbReference>
<dbReference type="GO" id="GO:0008830">
    <property type="term" value="F:dTDP-4-dehydrorhamnose 3,5-epimerase activity"/>
    <property type="evidence" value="ECO:0007669"/>
    <property type="project" value="InterPro"/>
</dbReference>
<organism evidence="4 5">
    <name type="scientific">Actinotalea ferrariae CF5-4</name>
    <dbReference type="NCBI Taxonomy" id="948458"/>
    <lineage>
        <taxon>Bacteria</taxon>
        <taxon>Bacillati</taxon>
        <taxon>Actinomycetota</taxon>
        <taxon>Actinomycetes</taxon>
        <taxon>Micrococcales</taxon>
        <taxon>Cellulomonadaceae</taxon>
        <taxon>Actinotalea</taxon>
    </lineage>
</organism>
<dbReference type="AlphaFoldDB" id="A0A021VU99"/>
<dbReference type="PANTHER" id="PTHR21047">
    <property type="entry name" value="DTDP-6-DEOXY-D-GLUCOSE-3,5 EPIMERASE"/>
    <property type="match status" value="1"/>
</dbReference>
<dbReference type="EMBL" id="AXCW01000018">
    <property type="protein sequence ID" value="EYR64764.1"/>
    <property type="molecule type" value="Genomic_DNA"/>
</dbReference>
<dbReference type="InterPro" id="IPR014710">
    <property type="entry name" value="RmlC-like_jellyroll"/>
</dbReference>
<keyword evidence="5" id="KW-1185">Reference proteome</keyword>
<dbReference type="InterPro" id="IPR011051">
    <property type="entry name" value="RmlC_Cupin_sf"/>
</dbReference>
<evidence type="ECO:0000313" key="5">
    <source>
        <dbReference type="Proteomes" id="UP000019753"/>
    </source>
</evidence>
<dbReference type="PANTHER" id="PTHR21047:SF2">
    <property type="entry name" value="THYMIDINE DIPHOSPHO-4-KETO-RHAMNOSE 3,5-EPIMERASE"/>
    <property type="match status" value="1"/>
</dbReference>
<dbReference type="SUPFAM" id="SSF51182">
    <property type="entry name" value="RmlC-like cupins"/>
    <property type="match status" value="1"/>
</dbReference>
<gene>
    <name evidence="4" type="ORF">N866_05140</name>
</gene>
<proteinExistence type="inferred from homology"/>
<evidence type="ECO:0000256" key="1">
    <source>
        <dbReference type="ARBA" id="ARBA00010154"/>
    </source>
</evidence>
<evidence type="ECO:0000313" key="4">
    <source>
        <dbReference type="EMBL" id="EYR64764.1"/>
    </source>
</evidence>
<evidence type="ECO:0000256" key="2">
    <source>
        <dbReference type="PIRSR" id="PIRSR600888-1"/>
    </source>
</evidence>
<feature type="active site" description="Proton acceptor" evidence="2">
    <location>
        <position position="62"/>
    </location>
</feature>
<protein>
    <submittedName>
        <fullName evidence="4">dTDP-4-dehydrorhamnose 3,5-epimerase</fullName>
    </submittedName>
</protein>
<feature type="active site" description="Proton donor" evidence="2">
    <location>
        <position position="132"/>
    </location>
</feature>
<dbReference type="Gene3D" id="2.60.120.10">
    <property type="entry name" value="Jelly Rolls"/>
    <property type="match status" value="1"/>
</dbReference>
<dbReference type="CDD" id="cd00438">
    <property type="entry name" value="cupin_RmlC"/>
    <property type="match status" value="1"/>
</dbReference>
<comment type="similarity">
    <text evidence="1">Belongs to the dTDP-4-dehydrorhamnose 3,5-epimerase family.</text>
</comment>
<dbReference type="OrthoDB" id="9800680at2"/>
<feature type="site" description="Participates in a stacking interaction with the thymidine ring of dTDP-4-oxo-6-deoxyglucose" evidence="3">
    <location>
        <position position="138"/>
    </location>
</feature>
<sequence>MQIRELTVPGAWEFTPRQFGDPRGVFLEWFKDETFTEAVGHRLDLRQANCSVSAAGVLRGIHFADVPPGQAKYVTCAKGAVLDVAVDIRVGSPTFGAWDAVLLDDVDRRAIYLSEGLGHAFLSLEDDSTVLYLCSTGYSPGREHGIHPLDPEIGIEWPTVARDGSPLQPLLSEKDSAAPTLAAARAEGVLPSWEAVSAHLAALRG</sequence>
<evidence type="ECO:0000256" key="3">
    <source>
        <dbReference type="PIRSR" id="PIRSR600888-3"/>
    </source>
</evidence>
<dbReference type="InterPro" id="IPR000888">
    <property type="entry name" value="RmlC-like"/>
</dbReference>